<feature type="transmembrane region" description="Helical" evidence="2">
    <location>
        <begin position="233"/>
        <end position="255"/>
    </location>
</feature>
<evidence type="ECO:0000256" key="1">
    <source>
        <dbReference type="SAM" id="MobiDB-lite"/>
    </source>
</evidence>
<keyword evidence="2" id="KW-1133">Transmembrane helix</keyword>
<evidence type="ECO:0000313" key="4">
    <source>
        <dbReference type="Proteomes" id="UP001596119"/>
    </source>
</evidence>
<accession>A0ABW1IBV4</accession>
<keyword evidence="2" id="KW-0472">Membrane</keyword>
<comment type="caution">
    <text evidence="3">The sequence shown here is derived from an EMBL/GenBank/DDBJ whole genome shotgun (WGS) entry which is preliminary data.</text>
</comment>
<keyword evidence="2" id="KW-0812">Transmembrane</keyword>
<name>A0ABW1IBV4_9PSEU</name>
<evidence type="ECO:0000256" key="2">
    <source>
        <dbReference type="SAM" id="Phobius"/>
    </source>
</evidence>
<protein>
    <recommendedName>
        <fullName evidence="5">Glycosyltransferase RgtA/B/C/D-like domain-containing protein</fullName>
    </recommendedName>
</protein>
<feature type="transmembrane region" description="Helical" evidence="2">
    <location>
        <begin position="111"/>
        <end position="132"/>
    </location>
</feature>
<gene>
    <name evidence="3" type="ORF">ACFQH9_16290</name>
</gene>
<organism evidence="3 4">
    <name type="scientific">Pseudonocardia lutea</name>
    <dbReference type="NCBI Taxonomy" id="2172015"/>
    <lineage>
        <taxon>Bacteria</taxon>
        <taxon>Bacillati</taxon>
        <taxon>Actinomycetota</taxon>
        <taxon>Actinomycetes</taxon>
        <taxon>Pseudonocardiales</taxon>
        <taxon>Pseudonocardiaceae</taxon>
        <taxon>Pseudonocardia</taxon>
    </lineage>
</organism>
<evidence type="ECO:0000313" key="3">
    <source>
        <dbReference type="EMBL" id="MFC5949832.1"/>
    </source>
</evidence>
<dbReference type="EMBL" id="JBHSQK010000039">
    <property type="protein sequence ID" value="MFC5949832.1"/>
    <property type="molecule type" value="Genomic_DNA"/>
</dbReference>
<feature type="transmembrane region" description="Helical" evidence="2">
    <location>
        <begin position="193"/>
        <end position="226"/>
    </location>
</feature>
<keyword evidence="4" id="KW-1185">Reference proteome</keyword>
<feature type="transmembrane region" description="Helical" evidence="2">
    <location>
        <begin position="316"/>
        <end position="336"/>
    </location>
</feature>
<dbReference type="Proteomes" id="UP001596119">
    <property type="component" value="Unassembled WGS sequence"/>
</dbReference>
<proteinExistence type="predicted"/>
<feature type="region of interest" description="Disordered" evidence="1">
    <location>
        <begin position="1"/>
        <end position="35"/>
    </location>
</feature>
<reference evidence="4" key="1">
    <citation type="journal article" date="2019" name="Int. J. Syst. Evol. Microbiol.">
        <title>The Global Catalogue of Microorganisms (GCM) 10K type strain sequencing project: providing services to taxonomists for standard genome sequencing and annotation.</title>
        <authorList>
            <consortium name="The Broad Institute Genomics Platform"/>
            <consortium name="The Broad Institute Genome Sequencing Center for Infectious Disease"/>
            <person name="Wu L."/>
            <person name="Ma J."/>
        </authorList>
    </citation>
    <scope>NUCLEOTIDE SEQUENCE [LARGE SCALE GENOMIC DNA]</scope>
    <source>
        <strain evidence="4">CGMCC 4.7397</strain>
    </source>
</reference>
<sequence>MQVRDGSGALGEMAGTTARVPAPREPASGPIRVRRTPGPAEAALGGLTLALLLALAWTVVTYPFRGDQAIFSLIGRQVLHGETLYTDLWDVKQPGVFLWYGLADALGLGEVGARLLDVLAAVAFGACVWALLRRRTATRRVRRWLPALATGVLLASAGPGDFGQLEMLCLVPAVGAFALVAADPDRTPGWRRIVGGAVCVGVVGVFKLPLAAVTGLALLVFVVLRLRGRARVLALPVVVGAALVPLLVVLAWLAARGAGGAALRVWLLDAVEMGAAHGSRSLARLLEGLGRYLLWTAPVVLLAARRGVGAFRRRDALDLAMVAFAVLHVLSVAGQFGWWYQWYFLSAPLVVLALRGLDDLAPRLARGPRPGRAIALLAVACLPLLAHAASWTGPAVLDGGGFTAASRARIDERVAGYDTIRAEIAAAGVRPADSLFVLGDPLYHLLAGKPLVVRTNGWDYDLMADRQWREMAGEVATARPSVVLVDDQAADWLAERGPDLRAVLARDYTPVRGAAEGTWYRLR</sequence>
<evidence type="ECO:0008006" key="5">
    <source>
        <dbReference type="Google" id="ProtNLM"/>
    </source>
</evidence>
<feature type="transmembrane region" description="Helical" evidence="2">
    <location>
        <begin position="42"/>
        <end position="64"/>
    </location>
</feature>